<accession>A0ACC3A080</accession>
<proteinExistence type="predicted"/>
<evidence type="ECO:0000313" key="1">
    <source>
        <dbReference type="EMBL" id="KAJ9653431.1"/>
    </source>
</evidence>
<organism evidence="1 2">
    <name type="scientific">Neophaeococcomyces mojaviensis</name>
    <dbReference type="NCBI Taxonomy" id="3383035"/>
    <lineage>
        <taxon>Eukaryota</taxon>
        <taxon>Fungi</taxon>
        <taxon>Dikarya</taxon>
        <taxon>Ascomycota</taxon>
        <taxon>Pezizomycotina</taxon>
        <taxon>Eurotiomycetes</taxon>
        <taxon>Chaetothyriomycetidae</taxon>
        <taxon>Chaetothyriales</taxon>
        <taxon>Chaetothyriales incertae sedis</taxon>
        <taxon>Neophaeococcomyces</taxon>
    </lineage>
</organism>
<comment type="caution">
    <text evidence="1">The sequence shown here is derived from an EMBL/GenBank/DDBJ whole genome shotgun (WGS) entry which is preliminary data.</text>
</comment>
<reference evidence="1" key="1">
    <citation type="submission" date="2022-10" db="EMBL/GenBank/DDBJ databases">
        <title>Culturing micro-colonial fungi from biological soil crusts in the Mojave desert and describing Neophaeococcomyces mojavensis, and introducing the new genera and species Taxawa tesnikishii.</title>
        <authorList>
            <person name="Kurbessoian T."/>
            <person name="Stajich J.E."/>
        </authorList>
    </citation>
    <scope>NUCLEOTIDE SEQUENCE</scope>
    <source>
        <strain evidence="1">JES_112</strain>
    </source>
</reference>
<name>A0ACC3A080_9EURO</name>
<gene>
    <name evidence="1" type="ORF">H2198_007379</name>
</gene>
<evidence type="ECO:0000313" key="2">
    <source>
        <dbReference type="Proteomes" id="UP001172386"/>
    </source>
</evidence>
<keyword evidence="2" id="KW-1185">Reference proteome</keyword>
<protein>
    <submittedName>
        <fullName evidence="1">Uncharacterized protein</fullName>
    </submittedName>
</protein>
<dbReference type="Proteomes" id="UP001172386">
    <property type="component" value="Unassembled WGS sequence"/>
</dbReference>
<sequence length="289" mass="33767">MSTEVQIHIADQFDFSNAEDLKALLRLSSTSRHFRKVVHDKIRVTKAFRKHLPLKPELLDNMEWATFAQAVSLVTYQHDCYEVFSYLEQTFNEYADFIALPLEGWKNIFDIGLLLYAKVWNLKNALLPDLEMFHSFTPIQKLILMYCALMIQYAWTIQTEFANIIGSLDKDNQAMCLYSLRQSFFTEGPQAMRKLCQSERTPRDIVLDTIRRAEYCYDCYFGKAGKGTDLMTVLECELEKNIYVWTDEFVDGDLTPFVEVGIDRVGAETLRECLEWWSDGSLEFPWYPV</sequence>
<dbReference type="EMBL" id="JAPDRQ010000154">
    <property type="protein sequence ID" value="KAJ9653431.1"/>
    <property type="molecule type" value="Genomic_DNA"/>
</dbReference>